<keyword evidence="2" id="KW-1185">Reference proteome</keyword>
<dbReference type="Proteomes" id="UP000831787">
    <property type="component" value="Chromosome"/>
</dbReference>
<organism evidence="1 2">
    <name type="scientific">Halobacillus salinarum</name>
    <dbReference type="NCBI Taxonomy" id="2932257"/>
    <lineage>
        <taxon>Bacteria</taxon>
        <taxon>Bacillati</taxon>
        <taxon>Bacillota</taxon>
        <taxon>Bacilli</taxon>
        <taxon>Bacillales</taxon>
        <taxon>Bacillaceae</taxon>
        <taxon>Halobacillus</taxon>
    </lineage>
</organism>
<proteinExistence type="predicted"/>
<accession>A0ABY4EKH4</accession>
<dbReference type="RefSeq" id="WP_244709839.1">
    <property type="nucleotide sequence ID" value="NZ_CP095073.1"/>
</dbReference>
<name>A0ABY4EKH4_9BACI</name>
<reference evidence="1 2" key="1">
    <citation type="submission" date="2022-04" db="EMBL/GenBank/DDBJ databases">
        <title>Halobacillus sp. isolated from saltern.</title>
        <authorList>
            <person name="Won M."/>
            <person name="Lee C.-M."/>
            <person name="Woen H.-Y."/>
            <person name="Kwon S.-W."/>
        </authorList>
    </citation>
    <scope>NUCLEOTIDE SEQUENCE [LARGE SCALE GENOMIC DNA]</scope>
    <source>
        <strain evidence="1 2">SSBR10-3</strain>
    </source>
</reference>
<evidence type="ECO:0000313" key="2">
    <source>
        <dbReference type="Proteomes" id="UP000831787"/>
    </source>
</evidence>
<dbReference type="EMBL" id="CP095073">
    <property type="protein sequence ID" value="UOQ44129.1"/>
    <property type="molecule type" value="Genomic_DNA"/>
</dbReference>
<evidence type="ECO:0000313" key="1">
    <source>
        <dbReference type="EMBL" id="UOQ44129.1"/>
    </source>
</evidence>
<protein>
    <submittedName>
        <fullName evidence="1">Uncharacterized protein</fullName>
    </submittedName>
</protein>
<gene>
    <name evidence="1" type="ORF">MUN89_20080</name>
</gene>
<sequence length="65" mass="7277">MDRETIHEKILLLKGKICSGQISFNGNDDYIILQLDKVKESEDGLVDMNTVSSSLITLIHVADQM</sequence>